<dbReference type="CDD" id="cd05374">
    <property type="entry name" value="17beta-HSD-like_SDR_c"/>
    <property type="match status" value="1"/>
</dbReference>
<dbReference type="PRINTS" id="PR00081">
    <property type="entry name" value="GDHRDH"/>
</dbReference>
<dbReference type="Proteomes" id="UP000050911">
    <property type="component" value="Unassembled WGS sequence"/>
</dbReference>
<evidence type="ECO:0000256" key="2">
    <source>
        <dbReference type="ARBA" id="ARBA00023002"/>
    </source>
</evidence>
<dbReference type="PATRIC" id="fig|1302272.5.peg.2075"/>
<protein>
    <submittedName>
        <fullName evidence="4">Short chain oxidoreductase</fullName>
    </submittedName>
</protein>
<evidence type="ECO:0000313" key="4">
    <source>
        <dbReference type="EMBL" id="KRK47828.1"/>
    </source>
</evidence>
<dbReference type="InterPro" id="IPR002347">
    <property type="entry name" value="SDR_fam"/>
</dbReference>
<dbReference type="OrthoDB" id="9775296at2"/>
<dbReference type="STRING" id="1302272.FC96_GL002031"/>
<dbReference type="PRINTS" id="PR00080">
    <property type="entry name" value="SDRFAMILY"/>
</dbReference>
<dbReference type="InterPro" id="IPR036291">
    <property type="entry name" value="NAD(P)-bd_dom_sf"/>
</dbReference>
<name>A0A0R1HVF7_9LACO</name>
<keyword evidence="2" id="KW-0560">Oxidoreductase</keyword>
<organism evidence="4 5">
    <name type="scientific">Secundilactobacillus kimchicus JCM 15530</name>
    <dbReference type="NCBI Taxonomy" id="1302272"/>
    <lineage>
        <taxon>Bacteria</taxon>
        <taxon>Bacillati</taxon>
        <taxon>Bacillota</taxon>
        <taxon>Bacilli</taxon>
        <taxon>Lactobacillales</taxon>
        <taxon>Lactobacillaceae</taxon>
        <taxon>Secundilactobacillus</taxon>
    </lineage>
</organism>
<dbReference type="Pfam" id="PF00106">
    <property type="entry name" value="adh_short"/>
    <property type="match status" value="1"/>
</dbReference>
<keyword evidence="5" id="KW-1185">Reference proteome</keyword>
<dbReference type="Gene3D" id="3.40.50.720">
    <property type="entry name" value="NAD(P)-binding Rossmann-like Domain"/>
    <property type="match status" value="1"/>
</dbReference>
<comment type="similarity">
    <text evidence="1 3">Belongs to the short-chain dehydrogenases/reductases (SDR) family.</text>
</comment>
<evidence type="ECO:0000256" key="1">
    <source>
        <dbReference type="ARBA" id="ARBA00006484"/>
    </source>
</evidence>
<reference evidence="4 5" key="1">
    <citation type="journal article" date="2015" name="Genome Announc.">
        <title>Expanding the biotechnology potential of lactobacilli through comparative genomics of 213 strains and associated genera.</title>
        <authorList>
            <person name="Sun Z."/>
            <person name="Harris H.M."/>
            <person name="McCann A."/>
            <person name="Guo C."/>
            <person name="Argimon S."/>
            <person name="Zhang W."/>
            <person name="Yang X."/>
            <person name="Jeffery I.B."/>
            <person name="Cooney J.C."/>
            <person name="Kagawa T.F."/>
            <person name="Liu W."/>
            <person name="Song Y."/>
            <person name="Salvetti E."/>
            <person name="Wrobel A."/>
            <person name="Rasinkangas P."/>
            <person name="Parkhill J."/>
            <person name="Rea M.C."/>
            <person name="O'Sullivan O."/>
            <person name="Ritari J."/>
            <person name="Douillard F.P."/>
            <person name="Paul Ross R."/>
            <person name="Yang R."/>
            <person name="Briner A.E."/>
            <person name="Felis G.E."/>
            <person name="de Vos W.M."/>
            <person name="Barrangou R."/>
            <person name="Klaenhammer T.R."/>
            <person name="Caufield P.W."/>
            <person name="Cui Y."/>
            <person name="Zhang H."/>
            <person name="O'Toole P.W."/>
        </authorList>
    </citation>
    <scope>NUCLEOTIDE SEQUENCE [LARGE SCALE GENOMIC DNA]</scope>
    <source>
        <strain evidence="4 5">JCM 15530</strain>
    </source>
</reference>
<gene>
    <name evidence="4" type="ORF">FC96_GL002031</name>
</gene>
<dbReference type="AlphaFoldDB" id="A0A0R1HVF7"/>
<dbReference type="PANTHER" id="PTHR43976:SF16">
    <property type="entry name" value="SHORT-CHAIN DEHYDROGENASE_REDUCTASE FAMILY PROTEIN"/>
    <property type="match status" value="1"/>
</dbReference>
<dbReference type="RefSeq" id="WP_056942583.1">
    <property type="nucleotide sequence ID" value="NZ_AZCX01000005.1"/>
</dbReference>
<comment type="caution">
    <text evidence="4">The sequence shown here is derived from an EMBL/GenBank/DDBJ whole genome shotgun (WGS) entry which is preliminary data.</text>
</comment>
<dbReference type="EMBL" id="AZCX01000005">
    <property type="protein sequence ID" value="KRK47828.1"/>
    <property type="molecule type" value="Genomic_DNA"/>
</dbReference>
<dbReference type="GO" id="GO:0016491">
    <property type="term" value="F:oxidoreductase activity"/>
    <property type="evidence" value="ECO:0007669"/>
    <property type="project" value="UniProtKB-KW"/>
</dbReference>
<accession>A0A0R1HVF7</accession>
<evidence type="ECO:0000313" key="5">
    <source>
        <dbReference type="Proteomes" id="UP000050911"/>
    </source>
</evidence>
<dbReference type="PANTHER" id="PTHR43976">
    <property type="entry name" value="SHORT CHAIN DEHYDROGENASE"/>
    <property type="match status" value="1"/>
</dbReference>
<evidence type="ECO:0000256" key="3">
    <source>
        <dbReference type="RuleBase" id="RU000363"/>
    </source>
</evidence>
<proteinExistence type="inferred from homology"/>
<dbReference type="SUPFAM" id="SSF51735">
    <property type="entry name" value="NAD(P)-binding Rossmann-fold domains"/>
    <property type="match status" value="1"/>
</dbReference>
<dbReference type="InterPro" id="IPR051911">
    <property type="entry name" value="SDR_oxidoreductase"/>
</dbReference>
<sequence>MKTWFITGATGGLATAIISQLLERGDRVAATTRKKDALAALESEYGAQLWVTALDLTNPQAVNGAVNQAFQIFGTVDVLLNNAAYGLYGTVEGISTKQTGEVFSVNVFGSLNTARTFLPHFREQGGGQIIQIASMAGQYSAPVTGMYSASKWAVEAAFEALATEVEPFNIQTTIVEPGGIRTNFVGGNGVFGEDPIAYQDTKVEKMVRLMKGDVPGMDLATYEKYIAGDPEKMAHQIISRVDVGKGPLRLTLGSDAYQKIKASLEARLAALTEQKTVAYSTDADDYVAR</sequence>